<accession>A0A656YWD5</accession>
<gene>
    <name evidence="1" type="ORF">AKJ39_01985</name>
</gene>
<dbReference type="EMBL" id="LHXT01000021">
    <property type="protein sequence ID" value="KXA98458.1"/>
    <property type="molecule type" value="Genomic_DNA"/>
</dbReference>
<evidence type="ECO:0000313" key="1">
    <source>
        <dbReference type="EMBL" id="KXA98458.1"/>
    </source>
</evidence>
<dbReference type="AlphaFoldDB" id="A0A656YWD5"/>
<name>A0A656YWD5_9EURY</name>
<sequence>MKLCKTLSLNVTTNDKTRSDKISTFKVPSFNTSMFLSFISLKCFSKSFYKNLSVLRGLYRFPVEIKVPFFNPHFENPFITKRNRNHRE</sequence>
<reference evidence="1 2" key="1">
    <citation type="journal article" date="2016" name="Sci. Rep.">
        <title>Metabolic traits of an uncultured archaeal lineage -MSBL1- from brine pools of the Red Sea.</title>
        <authorList>
            <person name="Mwirichia R."/>
            <person name="Alam I."/>
            <person name="Rashid M."/>
            <person name="Vinu M."/>
            <person name="Ba-Alawi W."/>
            <person name="Anthony Kamau A."/>
            <person name="Kamanda Ngugi D."/>
            <person name="Goker M."/>
            <person name="Klenk H.P."/>
            <person name="Bajic V."/>
            <person name="Stingl U."/>
        </authorList>
    </citation>
    <scope>NUCLEOTIDE SEQUENCE [LARGE SCALE GENOMIC DNA]</scope>
    <source>
        <strain evidence="1">SCGC-AAA259J03</strain>
    </source>
</reference>
<organism evidence="1 2">
    <name type="scientific">candidate division MSBL1 archaeon SCGC-AAA259J03</name>
    <dbReference type="NCBI Taxonomy" id="1698269"/>
    <lineage>
        <taxon>Archaea</taxon>
        <taxon>Methanobacteriati</taxon>
        <taxon>Methanobacteriota</taxon>
        <taxon>candidate division MSBL1</taxon>
    </lineage>
</organism>
<comment type="caution">
    <text evidence="1">The sequence shown here is derived from an EMBL/GenBank/DDBJ whole genome shotgun (WGS) entry which is preliminary data.</text>
</comment>
<proteinExistence type="predicted"/>
<evidence type="ECO:0000313" key="2">
    <source>
        <dbReference type="Proteomes" id="UP000070257"/>
    </source>
</evidence>
<protein>
    <submittedName>
        <fullName evidence="1">Uncharacterized protein</fullName>
    </submittedName>
</protein>
<dbReference type="Proteomes" id="UP000070257">
    <property type="component" value="Unassembled WGS sequence"/>
</dbReference>
<keyword evidence="2" id="KW-1185">Reference proteome</keyword>